<proteinExistence type="predicted"/>
<dbReference type="Gramene" id="Pp3c3_27710V3.3">
    <property type="protein sequence ID" value="Pp3c3_27710V3.3"/>
    <property type="gene ID" value="Pp3c3_27710"/>
</dbReference>
<keyword evidence="6" id="KW-1185">Reference proteome</keyword>
<dbReference type="AlphaFoldDB" id="A0A2K1KWD5"/>
<dbReference type="Pfam" id="PF24714">
    <property type="entry name" value="TOR1L1_N"/>
    <property type="match status" value="1"/>
</dbReference>
<evidence type="ECO:0000313" key="6">
    <source>
        <dbReference type="Proteomes" id="UP000006727"/>
    </source>
</evidence>
<evidence type="ECO:0000259" key="3">
    <source>
        <dbReference type="Pfam" id="PF24714"/>
    </source>
</evidence>
<evidence type="ECO:0000313" key="5">
    <source>
        <dbReference type="EnsemblPlants" id="Pp3c3_27710V3.1"/>
    </source>
</evidence>
<evidence type="ECO:0000313" key="4">
    <source>
        <dbReference type="EMBL" id="PNR58060.1"/>
    </source>
</evidence>
<dbReference type="EMBL" id="ABEU02000003">
    <property type="protein sequence ID" value="PNR58060.1"/>
    <property type="molecule type" value="Genomic_DNA"/>
</dbReference>
<reference evidence="5" key="3">
    <citation type="submission" date="2020-12" db="UniProtKB">
        <authorList>
            <consortium name="EnsemblPlants"/>
        </authorList>
    </citation>
    <scope>IDENTIFICATION</scope>
</reference>
<dbReference type="RefSeq" id="XP_024370413.1">
    <property type="nucleotide sequence ID" value="XM_024514645.2"/>
</dbReference>
<accession>A0A2K1KWD5</accession>
<keyword evidence="2" id="KW-0472">Membrane</keyword>
<evidence type="ECO:0000256" key="2">
    <source>
        <dbReference type="SAM" id="Phobius"/>
    </source>
</evidence>
<dbReference type="RefSeq" id="XP_073388976.1">
    <property type="nucleotide sequence ID" value="XM_073532875.1"/>
</dbReference>
<dbReference type="SUPFAM" id="SSF48371">
    <property type="entry name" value="ARM repeat"/>
    <property type="match status" value="1"/>
</dbReference>
<dbReference type="InterPro" id="IPR033337">
    <property type="entry name" value="TORTIFOLIA1/SINE1-2"/>
</dbReference>
<dbReference type="GO" id="GO:0008017">
    <property type="term" value="F:microtubule binding"/>
    <property type="evidence" value="ECO:0000318"/>
    <property type="project" value="GO_Central"/>
</dbReference>
<dbReference type="RefSeq" id="XP_073388977.1">
    <property type="nucleotide sequence ID" value="XM_073532876.1"/>
</dbReference>
<dbReference type="Proteomes" id="UP000006727">
    <property type="component" value="Chromosome 3"/>
</dbReference>
<dbReference type="PaxDb" id="3218-PP1S157_10V6.1"/>
<dbReference type="FunFam" id="1.25.10.10:FF:001006">
    <property type="entry name" value="Predicted protein"/>
    <property type="match status" value="1"/>
</dbReference>
<keyword evidence="2" id="KW-1133">Transmembrane helix</keyword>
<reference evidence="4 6" key="2">
    <citation type="journal article" date="2018" name="Plant J.">
        <title>The Physcomitrella patens chromosome-scale assembly reveals moss genome structure and evolution.</title>
        <authorList>
            <person name="Lang D."/>
            <person name="Ullrich K.K."/>
            <person name="Murat F."/>
            <person name="Fuchs J."/>
            <person name="Jenkins J."/>
            <person name="Haas F.B."/>
            <person name="Piednoel M."/>
            <person name="Gundlach H."/>
            <person name="Van Bel M."/>
            <person name="Meyberg R."/>
            <person name="Vives C."/>
            <person name="Morata J."/>
            <person name="Symeonidi A."/>
            <person name="Hiss M."/>
            <person name="Muchero W."/>
            <person name="Kamisugi Y."/>
            <person name="Saleh O."/>
            <person name="Blanc G."/>
            <person name="Decker E.L."/>
            <person name="van Gessel N."/>
            <person name="Grimwood J."/>
            <person name="Hayes R.D."/>
            <person name="Graham S.W."/>
            <person name="Gunter L.E."/>
            <person name="McDaniel S.F."/>
            <person name="Hoernstein S.N.W."/>
            <person name="Larsson A."/>
            <person name="Li F.W."/>
            <person name="Perroud P.F."/>
            <person name="Phillips J."/>
            <person name="Ranjan P."/>
            <person name="Rokshar D.S."/>
            <person name="Rothfels C.J."/>
            <person name="Schneider L."/>
            <person name="Shu S."/>
            <person name="Stevenson D.W."/>
            <person name="Thummler F."/>
            <person name="Tillich M."/>
            <person name="Villarreal Aguilar J.C."/>
            <person name="Widiez T."/>
            <person name="Wong G.K."/>
            <person name="Wymore A."/>
            <person name="Zhang Y."/>
            <person name="Zimmer A.D."/>
            <person name="Quatrano R.S."/>
            <person name="Mayer K.F.X."/>
            <person name="Goodstein D."/>
            <person name="Casacuberta J.M."/>
            <person name="Vandepoele K."/>
            <person name="Reski R."/>
            <person name="Cuming A.C."/>
            <person name="Tuskan G.A."/>
            <person name="Maumus F."/>
            <person name="Salse J."/>
            <person name="Schmutz J."/>
            <person name="Rensing S.A."/>
        </authorList>
    </citation>
    <scope>NUCLEOTIDE SEQUENCE [LARGE SCALE GENOMIC DNA]</scope>
    <source>
        <strain evidence="5 6">cv. Gransden 2004</strain>
    </source>
</reference>
<dbReference type="EnsemblPlants" id="Pp3c3_27710V3.3">
    <property type="protein sequence ID" value="Pp3c3_27710V3.3"/>
    <property type="gene ID" value="Pp3c3_27710"/>
</dbReference>
<dbReference type="GeneID" id="112279902"/>
<name>A0A2K1KWD5_PHYPA</name>
<dbReference type="Gene3D" id="1.25.10.10">
    <property type="entry name" value="Leucine-rich Repeat Variant"/>
    <property type="match status" value="1"/>
</dbReference>
<feature type="compositionally biased region" description="Polar residues" evidence="1">
    <location>
        <begin position="377"/>
        <end position="387"/>
    </location>
</feature>
<dbReference type="InterPro" id="IPR057600">
    <property type="entry name" value="TORTIFOLIA1/SINE1-2_N"/>
</dbReference>
<dbReference type="Gramene" id="Pp3c3_27710V3.2">
    <property type="protein sequence ID" value="Pp3c3_27710V3.2"/>
    <property type="gene ID" value="Pp3c3_27710"/>
</dbReference>
<dbReference type="InterPro" id="IPR011989">
    <property type="entry name" value="ARM-like"/>
</dbReference>
<feature type="transmembrane region" description="Helical" evidence="2">
    <location>
        <begin position="967"/>
        <end position="990"/>
    </location>
</feature>
<dbReference type="EnsemblPlants" id="Pp3c3_27710V3.1">
    <property type="protein sequence ID" value="Pp3c3_27710V3.1"/>
    <property type="gene ID" value="Pp3c3_27710"/>
</dbReference>
<dbReference type="EnsemblPlants" id="Pp3c3_27710V3.5">
    <property type="protein sequence ID" value="Pp3c3_27710V3.5"/>
    <property type="gene ID" value="Pp3c3_27710"/>
</dbReference>
<organism evidence="4">
    <name type="scientific">Physcomitrium patens</name>
    <name type="common">Spreading-leaved earth moss</name>
    <name type="synonym">Physcomitrella patens</name>
    <dbReference type="NCBI Taxonomy" id="3218"/>
    <lineage>
        <taxon>Eukaryota</taxon>
        <taxon>Viridiplantae</taxon>
        <taxon>Streptophyta</taxon>
        <taxon>Embryophyta</taxon>
        <taxon>Bryophyta</taxon>
        <taxon>Bryophytina</taxon>
        <taxon>Bryopsida</taxon>
        <taxon>Funariidae</taxon>
        <taxon>Funariales</taxon>
        <taxon>Funariaceae</taxon>
        <taxon>Physcomitrium</taxon>
    </lineage>
</organism>
<dbReference type="Gramene" id="Pp3c3_27710V3.5">
    <property type="protein sequence ID" value="Pp3c3_27710V3.5"/>
    <property type="gene ID" value="Pp3c3_27710"/>
</dbReference>
<dbReference type="PANTHER" id="PTHR31355:SF4">
    <property type="entry name" value="TOG DOMAIN-CONTAINING PROTEIN"/>
    <property type="match status" value="1"/>
</dbReference>
<protein>
    <recommendedName>
        <fullName evidence="3">TORTIFOLIA1/SINE1-2 N-terminal domain-containing protein</fullName>
    </recommendedName>
</protein>
<dbReference type="KEGG" id="ppp:112279902"/>
<feature type="region of interest" description="Disordered" evidence="1">
    <location>
        <begin position="377"/>
        <end position="403"/>
    </location>
</feature>
<dbReference type="GO" id="GO:0005874">
    <property type="term" value="C:microtubule"/>
    <property type="evidence" value="ECO:0007669"/>
    <property type="project" value="InterPro"/>
</dbReference>
<evidence type="ECO:0000256" key="1">
    <source>
        <dbReference type="SAM" id="MobiDB-lite"/>
    </source>
</evidence>
<feature type="domain" description="TORTIFOLIA1/SINE1-2 N-terminal" evidence="3">
    <location>
        <begin position="19"/>
        <end position="291"/>
    </location>
</feature>
<dbReference type="RefSeq" id="XP_073388973.1">
    <property type="nucleotide sequence ID" value="XM_073532872.1"/>
</dbReference>
<keyword evidence="2" id="KW-0812">Transmembrane</keyword>
<dbReference type="RefSeq" id="XP_073388974.1">
    <property type="nucleotide sequence ID" value="XM_073532873.1"/>
</dbReference>
<gene>
    <name evidence="5" type="primary">LOC112279902</name>
    <name evidence="4" type="ORF">PHYPA_005055</name>
</gene>
<dbReference type="InterPro" id="IPR016024">
    <property type="entry name" value="ARM-type_fold"/>
</dbReference>
<dbReference type="EnsemblPlants" id="Pp3c3_27710V3.2">
    <property type="protein sequence ID" value="Pp3c3_27710V3.2"/>
    <property type="gene ID" value="Pp3c3_27710"/>
</dbReference>
<sequence>MREEEAGARYLSPLVKQDLAKLYLDGDSRRFALKSLQHIIEQLDATSMPKFLGQIADSREFGGSKSYAISLYEEVARVHGRLIKPYLPRVMSSLIRALAASGSSPQLQQACAKVTVAMARYTIDPSMSIEDAEEIIRGICDPLAEALAGKLEPVAAGAAACIHALIETEYWRCACNGTVQEVYQRLTVALSEKSTRTVFHLHLASALASMNPDTVGVYGAPLLRVGEETLKSAVDSWQHRKAAAKLLQGVLTILDKETLEIELDSVIRALEICRLDKMPHVRAAVSEALYAARMLAPGDSTQSCSVLSGHICTLKEQNRSSWTKGITEQTHNFWSKEDVLSSPILKCVISPTSQESNQLSFSPAASTSTMDSMHIRQVSTPVRNSSGRSKRTPLDPTRGMGFSRSPGCCSPGAVSPSACSADKCEQSSQKLDSKENVLTRNSSVNASLEGEGFEHAQVQAKSTRASSPFTDSYNSLASSQLDEFEVDIHTPEMKERTPTEKFEDRSASHDEKEIAMTSNCLPSGHMMSPIVSAILDELAETASSILAEDDAGLALLDSQIESCILKPELKNLPRLRLGCFNCPEAHSRSGYAVGADNSSKNFPSTVMQTHEQGPGGCIRDANGCMVKHDGVKGRNMVLAAAGTTQDFSASLEGRDEKFLQGCGLGEESVPKHHNAVAHLGLSPEEKSKPLITTNDFLPSATPKQLMRKLLYLNSSNTDSRRVSLDQEVVQCEDGVPDVVDMDVETSSEAGWSVRDNPIASDESFQAGISDEDEDEDRQKQPAEVIRQPQNFLSSDCNGSRDIHMLSPVYREARSTNCTEGGFHQEKTTDSTFQCISNFPSSTSTEAGYCRNFYEDWFTCNSDSQRIMSSETLASCSPVFKYSNVDSFGYISSELVDVQHDDKVERIGPYSNFLAVGEGTTAVESHGRECYRLESSGRNPRSIFDSLDLGQYVIPRASLAKTWRKFCWYGEIVLGGTLCLVVTLPLAMALAKTVTSPSNYLVPT</sequence>
<dbReference type="OrthoDB" id="611190at2759"/>
<dbReference type="Gramene" id="Pp3c3_27710V3.1">
    <property type="protein sequence ID" value="Pp3c3_27710V3.1"/>
    <property type="gene ID" value="Pp3c3_27710"/>
</dbReference>
<dbReference type="PANTHER" id="PTHR31355">
    <property type="entry name" value="MICROTUBULE-ASSOCIATED PROTEIN TORTIFOLIA1"/>
    <property type="match status" value="1"/>
</dbReference>
<reference evidence="4 6" key="1">
    <citation type="journal article" date="2008" name="Science">
        <title>The Physcomitrella genome reveals evolutionary insights into the conquest of land by plants.</title>
        <authorList>
            <person name="Rensing S."/>
            <person name="Lang D."/>
            <person name="Zimmer A."/>
            <person name="Terry A."/>
            <person name="Salamov A."/>
            <person name="Shapiro H."/>
            <person name="Nishiyama T."/>
            <person name="Perroud P.-F."/>
            <person name="Lindquist E."/>
            <person name="Kamisugi Y."/>
            <person name="Tanahashi T."/>
            <person name="Sakakibara K."/>
            <person name="Fujita T."/>
            <person name="Oishi K."/>
            <person name="Shin-I T."/>
            <person name="Kuroki Y."/>
            <person name="Toyoda A."/>
            <person name="Suzuki Y."/>
            <person name="Hashimoto A."/>
            <person name="Yamaguchi K."/>
            <person name="Sugano A."/>
            <person name="Kohara Y."/>
            <person name="Fujiyama A."/>
            <person name="Anterola A."/>
            <person name="Aoki S."/>
            <person name="Ashton N."/>
            <person name="Barbazuk W.B."/>
            <person name="Barker E."/>
            <person name="Bennetzen J."/>
            <person name="Bezanilla M."/>
            <person name="Blankenship R."/>
            <person name="Cho S.H."/>
            <person name="Dutcher S."/>
            <person name="Estelle M."/>
            <person name="Fawcett J.A."/>
            <person name="Gundlach H."/>
            <person name="Hanada K."/>
            <person name="Heyl A."/>
            <person name="Hicks K.A."/>
            <person name="Hugh J."/>
            <person name="Lohr M."/>
            <person name="Mayer K."/>
            <person name="Melkozernov A."/>
            <person name="Murata T."/>
            <person name="Nelson D."/>
            <person name="Pils B."/>
            <person name="Prigge M."/>
            <person name="Reiss B."/>
            <person name="Renner T."/>
            <person name="Rombauts S."/>
            <person name="Rushton P."/>
            <person name="Sanderfoot A."/>
            <person name="Schween G."/>
            <person name="Shiu S.-H."/>
            <person name="Stueber K."/>
            <person name="Theodoulou F.L."/>
            <person name="Tu H."/>
            <person name="Van de Peer Y."/>
            <person name="Verrier P.J."/>
            <person name="Waters E."/>
            <person name="Wood A."/>
            <person name="Yang L."/>
            <person name="Cove D."/>
            <person name="Cuming A."/>
            <person name="Hasebe M."/>
            <person name="Lucas S."/>
            <person name="Mishler D.B."/>
            <person name="Reski R."/>
            <person name="Grigoriev I."/>
            <person name="Quatrano R.S."/>
            <person name="Boore J.L."/>
        </authorList>
    </citation>
    <scope>NUCLEOTIDE SEQUENCE [LARGE SCALE GENOMIC DNA]</scope>
    <source>
        <strain evidence="5 6">cv. Gransden 2004</strain>
    </source>
</reference>